<evidence type="ECO:0000313" key="4">
    <source>
        <dbReference type="Proteomes" id="UP000253606"/>
    </source>
</evidence>
<dbReference type="Proteomes" id="UP000253606">
    <property type="component" value="Chromosome"/>
</dbReference>
<keyword evidence="2" id="KW-0812">Transmembrane</keyword>
<evidence type="ECO:0000256" key="2">
    <source>
        <dbReference type="SAM" id="Phobius"/>
    </source>
</evidence>
<dbReference type="RefSeq" id="WP_114205580.1">
    <property type="nucleotide sequence ID" value="NZ_CP030840.1"/>
</dbReference>
<organism evidence="3 4">
    <name type="scientific">Acidisarcina polymorpha</name>
    <dbReference type="NCBI Taxonomy" id="2211140"/>
    <lineage>
        <taxon>Bacteria</taxon>
        <taxon>Pseudomonadati</taxon>
        <taxon>Acidobacteriota</taxon>
        <taxon>Terriglobia</taxon>
        <taxon>Terriglobales</taxon>
        <taxon>Acidobacteriaceae</taxon>
        <taxon>Acidisarcina</taxon>
    </lineage>
</organism>
<dbReference type="EMBL" id="CP030840">
    <property type="protein sequence ID" value="AXC09823.1"/>
    <property type="molecule type" value="Genomic_DNA"/>
</dbReference>
<gene>
    <name evidence="3" type="ORF">ACPOL_0446</name>
</gene>
<reference evidence="3 4" key="1">
    <citation type="journal article" date="2018" name="Front. Microbiol.">
        <title>Hydrolytic Capabilities as a Key to Environmental Success: Chitinolytic and Cellulolytic Acidobacteria From Acidic Sub-arctic Soils and Boreal Peatlands.</title>
        <authorList>
            <person name="Belova S.E."/>
            <person name="Ravin N.V."/>
            <person name="Pankratov T.A."/>
            <person name="Rakitin A.L."/>
            <person name="Ivanova A.A."/>
            <person name="Beletsky A.V."/>
            <person name="Mardanov A.V."/>
            <person name="Sinninghe Damste J.S."/>
            <person name="Dedysh S.N."/>
        </authorList>
    </citation>
    <scope>NUCLEOTIDE SEQUENCE [LARGE SCALE GENOMIC DNA]</scope>
    <source>
        <strain evidence="3 4">SBC82</strain>
    </source>
</reference>
<feature type="transmembrane region" description="Helical" evidence="2">
    <location>
        <begin position="83"/>
        <end position="102"/>
    </location>
</feature>
<feature type="transmembrane region" description="Helical" evidence="2">
    <location>
        <begin position="109"/>
        <end position="130"/>
    </location>
</feature>
<dbReference type="AlphaFoldDB" id="A0A2Z5FSP0"/>
<feature type="compositionally biased region" description="Basic residues" evidence="1">
    <location>
        <begin position="9"/>
        <end position="21"/>
    </location>
</feature>
<keyword evidence="2" id="KW-0472">Membrane</keyword>
<accession>A0A2Z5FSP0</accession>
<name>A0A2Z5FSP0_9BACT</name>
<dbReference type="OrthoDB" id="123054at2"/>
<evidence type="ECO:0000313" key="3">
    <source>
        <dbReference type="EMBL" id="AXC09823.1"/>
    </source>
</evidence>
<protein>
    <submittedName>
        <fullName evidence="3">Uncharacterized protein</fullName>
    </submittedName>
</protein>
<keyword evidence="4" id="KW-1185">Reference proteome</keyword>
<dbReference type="KEGG" id="abas:ACPOL_0446"/>
<feature type="region of interest" description="Disordered" evidence="1">
    <location>
        <begin position="1"/>
        <end position="21"/>
    </location>
</feature>
<sequence>MAATASTLPKRKPSARRKSRKKQSPGWIAWWPLLVGIAVTPIAVKAATLMALTGPDALRLLYPWMLVPKLHFLALSDSLGDTLSQAMMYLQFPLYGVFAMFIHRSKGAAAAILWLTLLHLMAVGLIFVAAHS</sequence>
<proteinExistence type="predicted"/>
<keyword evidence="2" id="KW-1133">Transmembrane helix</keyword>
<evidence type="ECO:0000256" key="1">
    <source>
        <dbReference type="SAM" id="MobiDB-lite"/>
    </source>
</evidence>
<feature type="transmembrane region" description="Helical" evidence="2">
    <location>
        <begin position="27"/>
        <end position="52"/>
    </location>
</feature>